<dbReference type="AlphaFoldDB" id="W5Y3F3"/>
<feature type="compositionally biased region" description="Polar residues" evidence="1">
    <location>
        <begin position="62"/>
        <end position="79"/>
    </location>
</feature>
<proteinExistence type="predicted"/>
<evidence type="ECO:0000256" key="1">
    <source>
        <dbReference type="SAM" id="MobiDB-lite"/>
    </source>
</evidence>
<dbReference type="STRING" id="1224164.B843_12075"/>
<dbReference type="EMBL" id="CP004353">
    <property type="protein sequence ID" value="AHI23791.1"/>
    <property type="molecule type" value="Genomic_DNA"/>
</dbReference>
<keyword evidence="3" id="KW-1185">Reference proteome</keyword>
<gene>
    <name evidence="2" type="ORF">B843_12075</name>
</gene>
<dbReference type="PATRIC" id="fig|1224164.3.peg.2436"/>
<evidence type="ECO:0000313" key="2">
    <source>
        <dbReference type="EMBL" id="AHI23791.1"/>
    </source>
</evidence>
<sequence length="159" mass="15800">MLLAASSLLAACGGATVSNEPSSIAPLTRSATASASSSTSASSQASSSSQSGSASASAQSSEPNLDQGQQISAIPQASDNRTDKEKAYLDKLTADGINIAGVEDQMLGAAGVVCQGQNDQLTPATIQAIAGQLIQQGRSTAAFDQVVSTIESAAKSAYC</sequence>
<accession>W5Y3F3</accession>
<organism evidence="2 3">
    <name type="scientific">Corynebacterium vitaeruminis DSM 20294</name>
    <dbReference type="NCBI Taxonomy" id="1224164"/>
    <lineage>
        <taxon>Bacteria</taxon>
        <taxon>Bacillati</taxon>
        <taxon>Actinomycetota</taxon>
        <taxon>Actinomycetes</taxon>
        <taxon>Mycobacteriales</taxon>
        <taxon>Corynebacteriaceae</taxon>
        <taxon>Corynebacterium</taxon>
    </lineage>
</organism>
<feature type="region of interest" description="Disordered" evidence="1">
    <location>
        <begin position="15"/>
        <end position="82"/>
    </location>
</feature>
<dbReference type="KEGG" id="cvt:B843_12075"/>
<dbReference type="Proteomes" id="UP000019222">
    <property type="component" value="Chromosome"/>
</dbReference>
<feature type="compositionally biased region" description="Low complexity" evidence="1">
    <location>
        <begin position="30"/>
        <end position="61"/>
    </location>
</feature>
<reference evidence="2 3" key="1">
    <citation type="submission" date="2013-02" db="EMBL/GenBank/DDBJ databases">
        <title>The complete genome sequence of Corynebacterium vitaeruminis DSM 20294.</title>
        <authorList>
            <person name="Ruckert C."/>
            <person name="Albersmeier A."/>
            <person name="Kalinowski J."/>
        </authorList>
    </citation>
    <scope>NUCLEOTIDE SEQUENCE [LARGE SCALE GENOMIC DNA]</scope>
    <source>
        <strain evidence="3">ATCC 10234</strain>
    </source>
</reference>
<dbReference type="eggNOG" id="ENOG50329FH">
    <property type="taxonomic scope" value="Bacteria"/>
</dbReference>
<evidence type="ECO:0000313" key="3">
    <source>
        <dbReference type="Proteomes" id="UP000019222"/>
    </source>
</evidence>
<dbReference type="HOGENOM" id="CLU_124343_0_0_11"/>
<protein>
    <submittedName>
        <fullName evidence="2">Uncharacterized protein</fullName>
    </submittedName>
</protein>
<name>W5Y3F3_9CORY</name>